<keyword evidence="1" id="KW-1133">Transmembrane helix</keyword>
<keyword evidence="1" id="KW-0472">Membrane</keyword>
<protein>
    <submittedName>
        <fullName evidence="2">Uncharacterized protein</fullName>
    </submittedName>
</protein>
<keyword evidence="3" id="KW-1185">Reference proteome</keyword>
<dbReference type="Proteomes" id="UP000198851">
    <property type="component" value="Unassembled WGS sequence"/>
</dbReference>
<dbReference type="EMBL" id="FOSZ01000005">
    <property type="protein sequence ID" value="SFL11885.1"/>
    <property type="molecule type" value="Genomic_DNA"/>
</dbReference>
<feature type="transmembrane region" description="Helical" evidence="1">
    <location>
        <begin position="58"/>
        <end position="79"/>
    </location>
</feature>
<keyword evidence="1" id="KW-0812">Transmembrane</keyword>
<evidence type="ECO:0000313" key="2">
    <source>
        <dbReference type="EMBL" id="SFL11885.1"/>
    </source>
</evidence>
<name>A0A1I4F1M1_9RHOB</name>
<dbReference type="STRING" id="1280847.SAMN04488036_105153"/>
<evidence type="ECO:0000256" key="1">
    <source>
        <dbReference type="SAM" id="Phobius"/>
    </source>
</evidence>
<evidence type="ECO:0000313" key="3">
    <source>
        <dbReference type="Proteomes" id="UP000198851"/>
    </source>
</evidence>
<accession>A0A1I4F1M1</accession>
<proteinExistence type="predicted"/>
<dbReference type="RefSeq" id="WP_093324354.1">
    <property type="nucleotide sequence ID" value="NZ_FOSZ01000005.1"/>
</dbReference>
<dbReference type="AlphaFoldDB" id="A0A1I4F1M1"/>
<gene>
    <name evidence="2" type="ORF">SAMN04488036_105153</name>
</gene>
<feature type="transmembrane region" description="Helical" evidence="1">
    <location>
        <begin position="26"/>
        <end position="46"/>
    </location>
</feature>
<reference evidence="3" key="1">
    <citation type="submission" date="2016-10" db="EMBL/GenBank/DDBJ databases">
        <authorList>
            <person name="Varghese N."/>
            <person name="Submissions S."/>
        </authorList>
    </citation>
    <scope>NUCLEOTIDE SEQUENCE [LARGE SCALE GENOMIC DNA]</scope>
    <source>
        <strain evidence="3">DSM 28453</strain>
    </source>
</reference>
<organism evidence="2 3">
    <name type="scientific">Shimia haliotis</name>
    <dbReference type="NCBI Taxonomy" id="1280847"/>
    <lineage>
        <taxon>Bacteria</taxon>
        <taxon>Pseudomonadati</taxon>
        <taxon>Pseudomonadota</taxon>
        <taxon>Alphaproteobacteria</taxon>
        <taxon>Rhodobacterales</taxon>
        <taxon>Roseobacteraceae</taxon>
    </lineage>
</organism>
<sequence length="153" mass="17406">MNDDLYGHDLKDGERVTFVKNPRPVLFYYLMFIVLYFAARLLTDLVRAPDEFMTHETAATAAFAFVIAATVITVFWTMLDWNLIPHHRQLPALITNYRVIAANGIDTMLDDIASIRRGWMSVKINGQNEADGLTLRALPHAKSFHAALERQLT</sequence>